<protein>
    <recommendedName>
        <fullName evidence="3">DNA binding protein</fullName>
    </recommendedName>
</protein>
<proteinExistence type="predicted"/>
<accession>A0A0F3HL32</accession>
<evidence type="ECO:0000313" key="2">
    <source>
        <dbReference type="Proteomes" id="UP000033405"/>
    </source>
</evidence>
<dbReference type="PATRIC" id="fig|28037.218.peg.468"/>
<dbReference type="Proteomes" id="UP000033405">
    <property type="component" value="Unassembled WGS sequence"/>
</dbReference>
<evidence type="ECO:0000313" key="1">
    <source>
        <dbReference type="EMBL" id="KJU94815.1"/>
    </source>
</evidence>
<dbReference type="InterPro" id="IPR010434">
    <property type="entry name" value="DUF1033"/>
</dbReference>
<gene>
    <name evidence="1" type="ORF">TZ96_00475</name>
</gene>
<organism evidence="1 2">
    <name type="scientific">Streptococcus infantis</name>
    <dbReference type="NCBI Taxonomy" id="68892"/>
    <lineage>
        <taxon>Bacteria</taxon>
        <taxon>Bacillati</taxon>
        <taxon>Bacillota</taxon>
        <taxon>Bacilli</taxon>
        <taxon>Lactobacillales</taxon>
        <taxon>Streptococcaceae</taxon>
        <taxon>Streptococcus</taxon>
    </lineage>
</organism>
<name>A0A0F3HL32_9STRE</name>
<dbReference type="Pfam" id="PF06279">
    <property type="entry name" value="DUF1033"/>
    <property type="match status" value="1"/>
</dbReference>
<dbReference type="AlphaFoldDB" id="A0A0F3HL32"/>
<evidence type="ECO:0008006" key="3">
    <source>
        <dbReference type="Google" id="ProtNLM"/>
    </source>
</evidence>
<dbReference type="EMBL" id="JYOV01000005">
    <property type="protein sequence ID" value="KJU94815.1"/>
    <property type="molecule type" value="Genomic_DNA"/>
</dbReference>
<comment type="caution">
    <text evidence="1">The sequence shown here is derived from an EMBL/GenBank/DDBJ whole genome shotgun (WGS) entry which is preliminary data.</text>
</comment>
<dbReference type="RefSeq" id="WP_007555701.1">
    <property type="nucleotide sequence ID" value="NZ_JAHZPU010000006.1"/>
</dbReference>
<reference evidence="1 2" key="1">
    <citation type="submission" date="2015-02" db="EMBL/GenBank/DDBJ databases">
        <title>Evolution of amylase-binding proteins of oral streptococcal species.</title>
        <authorList>
            <person name="Haase E.M."/>
        </authorList>
    </citation>
    <scope>NUCLEOTIDE SEQUENCE [LARGE SCALE GENOMIC DNA]</scope>
    <source>
        <strain evidence="1 2">UC6950A</strain>
    </source>
</reference>
<sequence length="125" mass="15411">MYRVIKMYGDFEPWWFIEGWEDDVIASKKFDNYYDALKYYKSCWFELEKEIPLYKSRGDLMTIFWDPEDKRWCEECDEFLQQYHSLALLEDGQVIPDEKFRPGYEKQTGLEIHRTCRIKKEETTF</sequence>